<dbReference type="InterPro" id="IPR010987">
    <property type="entry name" value="Glutathione-S-Trfase_C-like"/>
</dbReference>
<dbReference type="EMBL" id="QFYS01000014">
    <property type="protein sequence ID" value="RAK62055.1"/>
    <property type="molecule type" value="Genomic_DNA"/>
</dbReference>
<dbReference type="InterPro" id="IPR036282">
    <property type="entry name" value="Glutathione-S-Trfase_C_sf"/>
</dbReference>
<comment type="caution">
    <text evidence="3">The sequence shown here is derived from an EMBL/GenBank/DDBJ whole genome shotgun (WGS) entry which is preliminary data.</text>
</comment>
<dbReference type="PROSITE" id="PS50405">
    <property type="entry name" value="GST_CTER"/>
    <property type="match status" value="1"/>
</dbReference>
<dbReference type="CDD" id="cd03051">
    <property type="entry name" value="GST_N_GTT2_like"/>
    <property type="match status" value="1"/>
</dbReference>
<accession>A0A328B631</accession>
<dbReference type="SFLD" id="SFLDS00019">
    <property type="entry name" value="Glutathione_Transferase_(cytos"/>
    <property type="match status" value="1"/>
</dbReference>
<dbReference type="InterPro" id="IPR040079">
    <property type="entry name" value="Glutathione_S-Trfase"/>
</dbReference>
<organism evidence="3 4">
    <name type="scientific">Phenylobacterium kunshanense</name>
    <dbReference type="NCBI Taxonomy" id="1445034"/>
    <lineage>
        <taxon>Bacteria</taxon>
        <taxon>Pseudomonadati</taxon>
        <taxon>Pseudomonadota</taxon>
        <taxon>Alphaproteobacteria</taxon>
        <taxon>Caulobacterales</taxon>
        <taxon>Caulobacteraceae</taxon>
        <taxon>Phenylobacterium</taxon>
    </lineage>
</organism>
<dbReference type="Proteomes" id="UP000249524">
    <property type="component" value="Unassembled WGS sequence"/>
</dbReference>
<dbReference type="OrthoDB" id="5293590at2"/>
<dbReference type="Gene3D" id="3.40.30.10">
    <property type="entry name" value="Glutaredoxin"/>
    <property type="match status" value="1"/>
</dbReference>
<dbReference type="AlphaFoldDB" id="A0A328B631"/>
<dbReference type="SUPFAM" id="SSF47616">
    <property type="entry name" value="GST C-terminal domain-like"/>
    <property type="match status" value="1"/>
</dbReference>
<dbReference type="Gene3D" id="1.20.1050.10">
    <property type="match status" value="1"/>
</dbReference>
<feature type="domain" description="GST N-terminal" evidence="1">
    <location>
        <begin position="1"/>
        <end position="82"/>
    </location>
</feature>
<dbReference type="PANTHER" id="PTHR44051">
    <property type="entry name" value="GLUTATHIONE S-TRANSFERASE-RELATED"/>
    <property type="match status" value="1"/>
</dbReference>
<dbReference type="PANTHER" id="PTHR44051:SF8">
    <property type="entry name" value="GLUTATHIONE S-TRANSFERASE GSTA"/>
    <property type="match status" value="1"/>
</dbReference>
<keyword evidence="4" id="KW-1185">Reference proteome</keyword>
<dbReference type="InterPro" id="IPR004046">
    <property type="entry name" value="GST_C"/>
</dbReference>
<gene>
    <name evidence="3" type="ORF">DJ019_20275</name>
</gene>
<dbReference type="RefSeq" id="WP_111278641.1">
    <property type="nucleotide sequence ID" value="NZ_QFYS01000014.1"/>
</dbReference>
<dbReference type="InterPro" id="IPR004045">
    <property type="entry name" value="Glutathione_S-Trfase_N"/>
</dbReference>
<proteinExistence type="predicted"/>
<dbReference type="InterPro" id="IPR036249">
    <property type="entry name" value="Thioredoxin-like_sf"/>
</dbReference>
<dbReference type="GO" id="GO:0016740">
    <property type="term" value="F:transferase activity"/>
    <property type="evidence" value="ECO:0007669"/>
    <property type="project" value="UniProtKB-KW"/>
</dbReference>
<evidence type="ECO:0000259" key="1">
    <source>
        <dbReference type="PROSITE" id="PS50404"/>
    </source>
</evidence>
<dbReference type="SFLD" id="SFLDG00358">
    <property type="entry name" value="Main_(cytGST)"/>
    <property type="match status" value="1"/>
</dbReference>
<keyword evidence="3" id="KW-0808">Transferase</keyword>
<dbReference type="Pfam" id="PF00043">
    <property type="entry name" value="GST_C"/>
    <property type="match status" value="1"/>
</dbReference>
<reference evidence="3 4" key="1">
    <citation type="submission" date="2018-05" db="EMBL/GenBank/DDBJ databases">
        <authorList>
            <person name="Lanie J.A."/>
            <person name="Ng W.-L."/>
            <person name="Kazmierczak K.M."/>
            <person name="Andrzejewski T.M."/>
            <person name="Davidsen T.M."/>
            <person name="Wayne K.J."/>
            <person name="Tettelin H."/>
            <person name="Glass J.I."/>
            <person name="Rusch D."/>
            <person name="Podicherti R."/>
            <person name="Tsui H.-C.T."/>
            <person name="Winkler M.E."/>
        </authorList>
    </citation>
    <scope>NUCLEOTIDE SEQUENCE [LARGE SCALE GENOMIC DNA]</scope>
    <source>
        <strain evidence="3 4">BUT-10</strain>
    </source>
</reference>
<evidence type="ECO:0000259" key="2">
    <source>
        <dbReference type="PROSITE" id="PS50405"/>
    </source>
</evidence>
<dbReference type="SUPFAM" id="SSF52833">
    <property type="entry name" value="Thioredoxin-like"/>
    <property type="match status" value="1"/>
</dbReference>
<dbReference type="PROSITE" id="PS50404">
    <property type="entry name" value="GST_NTER"/>
    <property type="match status" value="1"/>
</dbReference>
<dbReference type="InterPro" id="IPR034345">
    <property type="entry name" value="Gtt2-like_N"/>
</dbReference>
<dbReference type="Pfam" id="PF13409">
    <property type="entry name" value="GST_N_2"/>
    <property type="match status" value="1"/>
</dbReference>
<evidence type="ECO:0000313" key="3">
    <source>
        <dbReference type="EMBL" id="RAK62055.1"/>
    </source>
</evidence>
<sequence length="203" mass="22914">MILYGAPMPAPNPRRVRIFLAEKGIDLPETLVDMRKREHKSPEHRARNSLGQVPTLELDDGTCISETVSICRYFEETQPDPPLFGSTAVEKALVDMWIRRIEFTVMSPVGNFWRHAHPFTAALLTQFKDFGESNRETYAGAQRWLDRELADRPFVAGEAYTMADICLLSTVDFATWIGLPVADEHANLKAWHTRVSARPSASA</sequence>
<evidence type="ECO:0000313" key="4">
    <source>
        <dbReference type="Proteomes" id="UP000249524"/>
    </source>
</evidence>
<feature type="domain" description="GST C-terminal" evidence="2">
    <location>
        <begin position="87"/>
        <end position="203"/>
    </location>
</feature>
<protein>
    <submittedName>
        <fullName evidence="3">Glutathione S-transferase</fullName>
    </submittedName>
</protein>
<name>A0A328B631_9CAUL</name>